<dbReference type="EMBL" id="JAFBIT010000002">
    <property type="protein sequence ID" value="MCF2652620.1"/>
    <property type="molecule type" value="Genomic_DNA"/>
</dbReference>
<feature type="domain" description="Sporulation stage II protein D amidase enhancer LytB N-terminal" evidence="2">
    <location>
        <begin position="29"/>
        <end position="93"/>
    </location>
</feature>
<feature type="domain" description="Peptidoglycan binding-like" evidence="1">
    <location>
        <begin position="290"/>
        <end position="348"/>
    </location>
</feature>
<evidence type="ECO:0000259" key="2">
    <source>
        <dbReference type="Pfam" id="PF08486"/>
    </source>
</evidence>
<evidence type="ECO:0000313" key="4">
    <source>
        <dbReference type="Proteomes" id="UP001299220"/>
    </source>
</evidence>
<dbReference type="RefSeq" id="WP_235323653.1">
    <property type="nucleotide sequence ID" value="NZ_JAFBIT010000002.1"/>
</dbReference>
<comment type="caution">
    <text evidence="3">The sequence shown here is derived from an EMBL/GenBank/DDBJ whole genome shotgun (WGS) entry which is preliminary data.</text>
</comment>
<gene>
    <name evidence="3" type="ORF">JQM67_08395</name>
</gene>
<proteinExistence type="predicted"/>
<name>A0ABS9CQN0_9FIRM</name>
<dbReference type="Gene3D" id="1.10.101.10">
    <property type="entry name" value="PGBD-like superfamily/PGBD"/>
    <property type="match status" value="3"/>
</dbReference>
<evidence type="ECO:0000313" key="3">
    <source>
        <dbReference type="EMBL" id="MCF2652620.1"/>
    </source>
</evidence>
<feature type="domain" description="Peptidoglycan binding-like" evidence="1">
    <location>
        <begin position="190"/>
        <end position="250"/>
    </location>
</feature>
<accession>A0ABS9CQN0</accession>
<dbReference type="InterPro" id="IPR036365">
    <property type="entry name" value="PGBD-like_sf"/>
</dbReference>
<dbReference type="InterPro" id="IPR002477">
    <property type="entry name" value="Peptidoglycan-bd-like"/>
</dbReference>
<protein>
    <submittedName>
        <fullName evidence="3">Peptidoglycan-binding protein</fullName>
    </submittedName>
</protein>
<feature type="domain" description="Peptidoglycan binding-like" evidence="1">
    <location>
        <begin position="381"/>
        <end position="441"/>
    </location>
</feature>
<dbReference type="InterPro" id="IPR013693">
    <property type="entry name" value="SpoIID/LytB_N"/>
</dbReference>
<sequence>MALLNTPVIPEYITVHLGLPDQPAENVRVRFVDYIKNVASSEIYPNWPESAIRANILAQISYALNRVYTEYYRSKGYDFDITSTTQFDQKFIQNRDVFENISQIVDDIFNNYVIKRGTVQPYFTQYCNGTTSTCDGLSQWGTVDLAKRGMTPKEILREYYGDDIEIVMNAPVANVPQSYPGVPLRLGNVRESVRIIKRQLNRIADNYPAIPRIPDINGYFDKATEDAVRKFQSIFNLTVDGVVGKATWYKIKSIYNGIKRLNELYSEGLTPEEVERFYPSELKEGDTDGLVLELQYILAVIAFFDDQIPIPPVNGVFDERTKETLMAFQRQYGLEPTGVLNQPTLNQLLAVYRDTRANVPQSVLPDNSLIYPGRYLLQGARGDDVTDLQNLLNRAAETHSFIPKVTVDGVFGPGTEAAVRAVQQHENFDVNGIVGPLLWNRIADLAKGIA</sequence>
<organism evidence="3 4">
    <name type="scientific">Anaeromassilibacillus senegalensis</name>
    <dbReference type="NCBI Taxonomy" id="1673717"/>
    <lineage>
        <taxon>Bacteria</taxon>
        <taxon>Bacillati</taxon>
        <taxon>Bacillota</taxon>
        <taxon>Clostridia</taxon>
        <taxon>Eubacteriales</taxon>
        <taxon>Acutalibacteraceae</taxon>
        <taxon>Anaeromassilibacillus</taxon>
    </lineage>
</organism>
<dbReference type="Pfam" id="PF08486">
    <property type="entry name" value="SpoIID"/>
    <property type="match status" value="1"/>
</dbReference>
<dbReference type="Proteomes" id="UP001299220">
    <property type="component" value="Unassembled WGS sequence"/>
</dbReference>
<dbReference type="Pfam" id="PF01471">
    <property type="entry name" value="PG_binding_1"/>
    <property type="match status" value="3"/>
</dbReference>
<dbReference type="InterPro" id="IPR036366">
    <property type="entry name" value="PGBDSf"/>
</dbReference>
<keyword evidence="4" id="KW-1185">Reference proteome</keyword>
<evidence type="ECO:0000259" key="1">
    <source>
        <dbReference type="Pfam" id="PF01471"/>
    </source>
</evidence>
<dbReference type="SUPFAM" id="SSF47090">
    <property type="entry name" value="PGBD-like"/>
    <property type="match status" value="3"/>
</dbReference>
<reference evidence="3 4" key="1">
    <citation type="submission" date="2020-12" db="EMBL/GenBank/DDBJ databases">
        <title>Whole genome sequences of gut porcine anaerobes.</title>
        <authorList>
            <person name="Kubasova T."/>
            <person name="Jahodarova E."/>
            <person name="Rychlik I."/>
        </authorList>
    </citation>
    <scope>NUCLEOTIDE SEQUENCE [LARGE SCALE GENOMIC DNA]</scope>
    <source>
        <strain evidence="3 4">An867</strain>
    </source>
</reference>